<evidence type="ECO:0000256" key="4">
    <source>
        <dbReference type="ARBA" id="ARBA00022679"/>
    </source>
</evidence>
<evidence type="ECO:0000313" key="12">
    <source>
        <dbReference type="EMBL" id="GBD09203.1"/>
    </source>
</evidence>
<comment type="catalytic activity">
    <reaction evidence="9">
        <text>adenosine + phosphate = alpha-D-ribose 1-phosphate + adenine</text>
        <dbReference type="Rhea" id="RHEA:27642"/>
        <dbReference type="ChEBI" id="CHEBI:16335"/>
        <dbReference type="ChEBI" id="CHEBI:16708"/>
        <dbReference type="ChEBI" id="CHEBI:43474"/>
        <dbReference type="ChEBI" id="CHEBI:57720"/>
        <dbReference type="EC" id="2.4.2.1"/>
    </reaction>
    <physiologicalReaction direction="left-to-right" evidence="9">
        <dbReference type="Rhea" id="RHEA:27643"/>
    </physiologicalReaction>
</comment>
<name>A0A2H5Y6Y8_9CHLR</name>
<dbReference type="InterPro" id="IPR011324">
    <property type="entry name" value="Cytotoxic_necrot_fac-like_cat"/>
</dbReference>
<keyword evidence="7" id="KW-0862">Zinc</keyword>
<dbReference type="Gene3D" id="3.60.140.10">
    <property type="entry name" value="CNF1/YfiH-like putative cysteine hydrolases"/>
    <property type="match status" value="1"/>
</dbReference>
<evidence type="ECO:0000256" key="10">
    <source>
        <dbReference type="ARBA" id="ARBA00049893"/>
    </source>
</evidence>
<evidence type="ECO:0000256" key="1">
    <source>
        <dbReference type="ARBA" id="ARBA00000553"/>
    </source>
</evidence>
<dbReference type="GO" id="GO:0017061">
    <property type="term" value="F:S-methyl-5-thioadenosine phosphorylase activity"/>
    <property type="evidence" value="ECO:0007669"/>
    <property type="project" value="UniProtKB-EC"/>
</dbReference>
<evidence type="ECO:0000256" key="3">
    <source>
        <dbReference type="ARBA" id="ARBA00007353"/>
    </source>
</evidence>
<protein>
    <recommendedName>
        <fullName evidence="11">Purine nucleoside phosphorylase</fullName>
    </recommendedName>
</protein>
<comment type="similarity">
    <text evidence="3 11">Belongs to the purine nucleoside phosphorylase YfiH/LACC1 family.</text>
</comment>
<dbReference type="PANTHER" id="PTHR30616:SF2">
    <property type="entry name" value="PURINE NUCLEOSIDE PHOSPHORYLASE LACC1"/>
    <property type="match status" value="1"/>
</dbReference>
<proteinExistence type="inferred from homology"/>
<evidence type="ECO:0000256" key="7">
    <source>
        <dbReference type="ARBA" id="ARBA00022833"/>
    </source>
</evidence>
<evidence type="ECO:0000256" key="6">
    <source>
        <dbReference type="ARBA" id="ARBA00022801"/>
    </source>
</evidence>
<reference evidence="13" key="1">
    <citation type="submission" date="2017-09" db="EMBL/GenBank/DDBJ databases">
        <title>Metaegenomics of thermophilic ammonia-oxidizing enrichment culture.</title>
        <authorList>
            <person name="Kato S."/>
            <person name="Suzuki K."/>
        </authorList>
    </citation>
    <scope>NUCLEOTIDE SEQUENCE [LARGE SCALE GENOMIC DNA]</scope>
</reference>
<keyword evidence="6" id="KW-0378">Hydrolase</keyword>
<dbReference type="SUPFAM" id="SSF64438">
    <property type="entry name" value="CNF1/YfiH-like putative cysteine hydrolases"/>
    <property type="match status" value="1"/>
</dbReference>
<evidence type="ECO:0000313" key="13">
    <source>
        <dbReference type="Proteomes" id="UP000236642"/>
    </source>
</evidence>
<dbReference type="AlphaFoldDB" id="A0A2H5Y6Y8"/>
<dbReference type="NCBIfam" id="TIGR00726">
    <property type="entry name" value="peptidoglycan editing factor PgeF"/>
    <property type="match status" value="1"/>
</dbReference>
<dbReference type="Proteomes" id="UP000236642">
    <property type="component" value="Unassembled WGS sequence"/>
</dbReference>
<keyword evidence="4" id="KW-0808">Transferase</keyword>
<dbReference type="PANTHER" id="PTHR30616">
    <property type="entry name" value="UNCHARACTERIZED PROTEIN YFIH"/>
    <property type="match status" value="1"/>
</dbReference>
<evidence type="ECO:0000256" key="9">
    <source>
        <dbReference type="ARBA" id="ARBA00048968"/>
    </source>
</evidence>
<evidence type="ECO:0000256" key="2">
    <source>
        <dbReference type="ARBA" id="ARBA00003215"/>
    </source>
</evidence>
<dbReference type="InterPro" id="IPR003730">
    <property type="entry name" value="Cu_polyphenol_OxRdtase"/>
</dbReference>
<dbReference type="GO" id="GO:0005507">
    <property type="term" value="F:copper ion binding"/>
    <property type="evidence" value="ECO:0007669"/>
    <property type="project" value="TreeGrafter"/>
</dbReference>
<dbReference type="Pfam" id="PF02578">
    <property type="entry name" value="Cu-oxidase_4"/>
    <property type="match status" value="1"/>
</dbReference>
<dbReference type="GO" id="GO:0016787">
    <property type="term" value="F:hydrolase activity"/>
    <property type="evidence" value="ECO:0007669"/>
    <property type="project" value="UniProtKB-KW"/>
</dbReference>
<comment type="function">
    <text evidence="2">Purine nucleoside enzyme that catalyzes the phosphorolysis of adenosine and inosine nucleosides, yielding D-ribose 1-phosphate and the respective free bases, adenine and hypoxanthine. Also catalyzes the phosphorolysis of S-methyl-5'-thioadenosine into adenine and S-methyl-5-thio-alpha-D-ribose 1-phosphate. Also has adenosine deaminase activity.</text>
</comment>
<gene>
    <name evidence="12" type="ORF">HRbin22_01452</name>
</gene>
<comment type="catalytic activity">
    <reaction evidence="1">
        <text>inosine + phosphate = alpha-D-ribose 1-phosphate + hypoxanthine</text>
        <dbReference type="Rhea" id="RHEA:27646"/>
        <dbReference type="ChEBI" id="CHEBI:17368"/>
        <dbReference type="ChEBI" id="CHEBI:17596"/>
        <dbReference type="ChEBI" id="CHEBI:43474"/>
        <dbReference type="ChEBI" id="CHEBI:57720"/>
        <dbReference type="EC" id="2.4.2.1"/>
    </reaction>
    <physiologicalReaction direction="left-to-right" evidence="1">
        <dbReference type="Rhea" id="RHEA:27647"/>
    </physiologicalReaction>
</comment>
<accession>A0A2H5Y6Y8</accession>
<sequence>MTAPVCWEAVQRGAIVFYRFGDPPWSAIPHGFLTRKGGVSAPPFASLNLSHSVGDDPAAVAENLRRAFAAIGLRAEEVVTAWLIHGNRVALVDAHHRGMILEGVDGLITAARGLALFMRFADCIPVLLTDPALPAVGIVHVGWRGLAAGVLEAALEIFQRHLGCRPSALHAALGPGIGGCCYAVGPEVIEALEPRVGKALPLRRLNGAWHLDLPEATRLHLRHLGVASVIAAGVCTACHLEDWYSHRAEHGRTGRFGAWIRNP</sequence>
<evidence type="ECO:0000256" key="11">
    <source>
        <dbReference type="RuleBase" id="RU361274"/>
    </source>
</evidence>
<keyword evidence="5" id="KW-0479">Metal-binding</keyword>
<comment type="caution">
    <text evidence="12">The sequence shown here is derived from an EMBL/GenBank/DDBJ whole genome shotgun (WGS) entry which is preliminary data.</text>
</comment>
<evidence type="ECO:0000256" key="8">
    <source>
        <dbReference type="ARBA" id="ARBA00047989"/>
    </source>
</evidence>
<comment type="catalytic activity">
    <reaction evidence="8">
        <text>adenosine + H2O + H(+) = inosine + NH4(+)</text>
        <dbReference type="Rhea" id="RHEA:24408"/>
        <dbReference type="ChEBI" id="CHEBI:15377"/>
        <dbReference type="ChEBI" id="CHEBI:15378"/>
        <dbReference type="ChEBI" id="CHEBI:16335"/>
        <dbReference type="ChEBI" id="CHEBI:17596"/>
        <dbReference type="ChEBI" id="CHEBI:28938"/>
        <dbReference type="EC" id="3.5.4.4"/>
    </reaction>
    <physiologicalReaction direction="left-to-right" evidence="8">
        <dbReference type="Rhea" id="RHEA:24409"/>
    </physiologicalReaction>
</comment>
<dbReference type="EMBL" id="BEHY01000031">
    <property type="protein sequence ID" value="GBD09203.1"/>
    <property type="molecule type" value="Genomic_DNA"/>
</dbReference>
<dbReference type="InterPro" id="IPR038371">
    <property type="entry name" value="Cu_polyphenol_OxRdtase_sf"/>
</dbReference>
<evidence type="ECO:0000256" key="5">
    <source>
        <dbReference type="ARBA" id="ARBA00022723"/>
    </source>
</evidence>
<comment type="catalytic activity">
    <reaction evidence="10">
        <text>S-methyl-5'-thioadenosine + phosphate = 5-(methylsulfanyl)-alpha-D-ribose 1-phosphate + adenine</text>
        <dbReference type="Rhea" id="RHEA:11852"/>
        <dbReference type="ChEBI" id="CHEBI:16708"/>
        <dbReference type="ChEBI" id="CHEBI:17509"/>
        <dbReference type="ChEBI" id="CHEBI:43474"/>
        <dbReference type="ChEBI" id="CHEBI:58533"/>
        <dbReference type="EC" id="2.4.2.28"/>
    </reaction>
    <physiologicalReaction direction="left-to-right" evidence="10">
        <dbReference type="Rhea" id="RHEA:11853"/>
    </physiologicalReaction>
</comment>
<organism evidence="12 13">
    <name type="scientific">Candidatus Thermoflexus japonica</name>
    <dbReference type="NCBI Taxonomy" id="2035417"/>
    <lineage>
        <taxon>Bacteria</taxon>
        <taxon>Bacillati</taxon>
        <taxon>Chloroflexota</taxon>
        <taxon>Thermoflexia</taxon>
        <taxon>Thermoflexales</taxon>
        <taxon>Thermoflexaceae</taxon>
        <taxon>Thermoflexus</taxon>
    </lineage>
</organism>
<dbReference type="CDD" id="cd16833">
    <property type="entry name" value="YfiH"/>
    <property type="match status" value="1"/>
</dbReference>